<accession>A0A7K4BZR8</accession>
<dbReference type="InterPro" id="IPR015760">
    <property type="entry name" value="TIF_IF2"/>
</dbReference>
<keyword evidence="5" id="KW-0342">GTP-binding</keyword>
<feature type="domain" description="Tr-type G" evidence="9">
    <location>
        <begin position="2"/>
        <end position="217"/>
    </location>
</feature>
<evidence type="ECO:0000256" key="5">
    <source>
        <dbReference type="ARBA" id="ARBA00023134"/>
    </source>
</evidence>
<keyword evidence="3" id="KW-0547">Nucleotide-binding</keyword>
<evidence type="ECO:0000313" key="10">
    <source>
        <dbReference type="EMBL" id="NMA44569.1"/>
    </source>
</evidence>
<comment type="similarity">
    <text evidence="1 8">Belongs to the TRAFAC class translation factor GTPase superfamily. Classic translation factor GTPase family. IF-2 subfamily.</text>
</comment>
<dbReference type="Pfam" id="PF03144">
    <property type="entry name" value="GTP_EFTU_D2"/>
    <property type="match status" value="1"/>
</dbReference>
<dbReference type="CDD" id="cd01887">
    <property type="entry name" value="IF2_eIF5B"/>
    <property type="match status" value="1"/>
</dbReference>
<dbReference type="SUPFAM" id="SSF52540">
    <property type="entry name" value="P-loop containing nucleoside triphosphate hydrolases"/>
    <property type="match status" value="1"/>
</dbReference>
<dbReference type="InterPro" id="IPR000795">
    <property type="entry name" value="T_Tr_GTP-bd_dom"/>
</dbReference>
<evidence type="ECO:0000256" key="4">
    <source>
        <dbReference type="ARBA" id="ARBA00022917"/>
    </source>
</evidence>
<dbReference type="FunFam" id="3.40.50.10050:FF:000001">
    <property type="entry name" value="Translation initiation factor IF-2"/>
    <property type="match status" value="1"/>
</dbReference>
<dbReference type="NCBIfam" id="TIGR00231">
    <property type="entry name" value="small_GTP"/>
    <property type="match status" value="1"/>
</dbReference>
<dbReference type="Gene3D" id="3.40.50.10050">
    <property type="entry name" value="Translation initiation factor IF- 2, domain 3"/>
    <property type="match status" value="1"/>
</dbReference>
<dbReference type="Pfam" id="PF11987">
    <property type="entry name" value="IF-2"/>
    <property type="match status" value="1"/>
</dbReference>
<sequence>MIRQPIITVIGHVDHGKTSILDAIRNTRVVAKEPGAITQHIGATEVPLEVIKKISGSILKKFGFELKIPGILLIDTPGHEAFTNLRKRGGSIADLAILVVDATQGIEPQTIEAIEILKLYKVPFVVAMNKIDMLPFYSSKEGSYLENLSTHDQKVKALMDEKLYIFVGELYKHGFEGERFDRCVFGKQIPIVPCSAKTREGLPELITLLAGLSQKYLEKELEINYEEAGKGAVLEAKEEKGLGKTIDVIIYEGTISVNDEIAVIGKNGVIRTKIRALLQPKPLQEMKNTKEKFTPVKQIYAAAGLKISAPNLDDALVGSTMLVIKTGDEIKQLQEEYKETKFETNTNGVMVKTDAIGSMEALVELLKKENIIVRKAEIGKITRKDVMEAASMIENDPLQACILGFNVEIDEEAQKEADTRNVKIFNEKIIYSLIDSYKKYCEEIKKAEKEKELSCLVWPVEIELIRGKVFRNNKPAIVGAKINEGKLKEGWRVMNKKGEIIGKISGIQNNGKTLKEITKGEEAAIAIEGATIGRNLTEGETLYSCIPIKQYEDIQKYIKEFNPDEIELIEKIKEKQKNNKEEENN</sequence>
<dbReference type="Pfam" id="PF00009">
    <property type="entry name" value="GTP_EFTU"/>
    <property type="match status" value="1"/>
</dbReference>
<dbReference type="InterPro" id="IPR036925">
    <property type="entry name" value="TIF_IF2_dom3_sf"/>
</dbReference>
<name>A0A7K4BZR8_9ARCH</name>
<dbReference type="SUPFAM" id="SSF50447">
    <property type="entry name" value="Translation proteins"/>
    <property type="match status" value="1"/>
</dbReference>
<keyword evidence="4 8" id="KW-0648">Protein biosynthesis</keyword>
<dbReference type="InterPro" id="IPR029459">
    <property type="entry name" value="EFTU-type"/>
</dbReference>
<comment type="function">
    <text evidence="6 8">Function in general translation initiation by promoting the binding of the formylmethionine-tRNA to ribosomes. Seems to function along with eIF-2.</text>
</comment>
<dbReference type="InterPro" id="IPR004544">
    <property type="entry name" value="TF_aIF-2_arc"/>
</dbReference>
<evidence type="ECO:0000256" key="2">
    <source>
        <dbReference type="ARBA" id="ARBA00022540"/>
    </source>
</evidence>
<dbReference type="InterPro" id="IPR009000">
    <property type="entry name" value="Transl_B-barrel_sf"/>
</dbReference>
<dbReference type="PRINTS" id="PR00315">
    <property type="entry name" value="ELONGATNFCT"/>
</dbReference>
<evidence type="ECO:0000256" key="6">
    <source>
        <dbReference type="ARBA" id="ARBA00024852"/>
    </source>
</evidence>
<evidence type="ECO:0000256" key="8">
    <source>
        <dbReference type="RuleBase" id="RU000644"/>
    </source>
</evidence>
<dbReference type="AlphaFoldDB" id="A0A7K4BZR8"/>
<evidence type="ECO:0000256" key="1">
    <source>
        <dbReference type="ARBA" id="ARBA00007733"/>
    </source>
</evidence>
<dbReference type="GO" id="GO:0003743">
    <property type="term" value="F:translation initiation factor activity"/>
    <property type="evidence" value="ECO:0007669"/>
    <property type="project" value="UniProtKB-UniRule"/>
</dbReference>
<evidence type="ECO:0000313" key="11">
    <source>
        <dbReference type="Proteomes" id="UP000526302"/>
    </source>
</evidence>
<comment type="caution">
    <text evidence="10">The sequence shown here is derived from an EMBL/GenBank/DDBJ whole genome shotgun (WGS) entry which is preliminary data.</text>
</comment>
<keyword evidence="2 8" id="KW-0396">Initiation factor</keyword>
<dbReference type="InterPro" id="IPR004161">
    <property type="entry name" value="EFTu-like_2"/>
</dbReference>
<dbReference type="Gene3D" id="3.40.50.300">
    <property type="entry name" value="P-loop containing nucleotide triphosphate hydrolases"/>
    <property type="match status" value="1"/>
</dbReference>
<dbReference type="NCBIfam" id="TIGR00491">
    <property type="entry name" value="aIF-2"/>
    <property type="match status" value="1"/>
</dbReference>
<dbReference type="Pfam" id="PF14578">
    <property type="entry name" value="GTP_EFTU_D4"/>
    <property type="match status" value="1"/>
</dbReference>
<dbReference type="GO" id="GO:0005737">
    <property type="term" value="C:cytoplasm"/>
    <property type="evidence" value="ECO:0007669"/>
    <property type="project" value="TreeGrafter"/>
</dbReference>
<dbReference type="CDD" id="cd03703">
    <property type="entry name" value="aeIF5B_II"/>
    <property type="match status" value="1"/>
</dbReference>
<dbReference type="InterPro" id="IPR023115">
    <property type="entry name" value="TIF_IF2_dom3"/>
</dbReference>
<dbReference type="InterPro" id="IPR005225">
    <property type="entry name" value="Small_GTP-bd"/>
</dbReference>
<evidence type="ECO:0000256" key="3">
    <source>
        <dbReference type="ARBA" id="ARBA00022741"/>
    </source>
</evidence>
<organism evidence="10 11">
    <name type="scientific">Candidatus Iainarchaeum sp</name>
    <dbReference type="NCBI Taxonomy" id="3101447"/>
    <lineage>
        <taxon>Archaea</taxon>
        <taxon>Candidatus Iainarchaeota</taxon>
        <taxon>Candidatus Iainarchaeia</taxon>
        <taxon>Candidatus Iainarchaeales</taxon>
        <taxon>Candidatus Iainarchaeaceae</taxon>
        <taxon>Candidatus Iainarchaeum</taxon>
    </lineage>
</organism>
<dbReference type="SUPFAM" id="SSF52156">
    <property type="entry name" value="Initiation factor IF2/eIF5b, domain 3"/>
    <property type="match status" value="1"/>
</dbReference>
<evidence type="ECO:0000259" key="9">
    <source>
        <dbReference type="PROSITE" id="PS51722"/>
    </source>
</evidence>
<protein>
    <recommendedName>
        <fullName evidence="7 8">Translation initiation factor IF-2</fullName>
    </recommendedName>
</protein>
<reference evidence="10 11" key="1">
    <citation type="journal article" date="2020" name="Biotechnol. Biofuels">
        <title>New insights from the biogas microbiome by comprehensive genome-resolved metagenomics of nearly 1600 species originating from multiple anaerobic digesters.</title>
        <authorList>
            <person name="Campanaro S."/>
            <person name="Treu L."/>
            <person name="Rodriguez-R L.M."/>
            <person name="Kovalovszki A."/>
            <person name="Ziels R.M."/>
            <person name="Maus I."/>
            <person name="Zhu X."/>
            <person name="Kougias P.G."/>
            <person name="Basile A."/>
            <person name="Luo G."/>
            <person name="Schluter A."/>
            <person name="Konstantinidis K.T."/>
            <person name="Angelidaki I."/>
        </authorList>
    </citation>
    <scope>NUCLEOTIDE SEQUENCE [LARGE SCALE GENOMIC DNA]</scope>
    <source>
        <strain evidence="10">AS22ysBPME_79</strain>
    </source>
</reference>
<dbReference type="PROSITE" id="PS51722">
    <property type="entry name" value="G_TR_2"/>
    <property type="match status" value="1"/>
</dbReference>
<dbReference type="Gene3D" id="2.40.30.10">
    <property type="entry name" value="Translation factors"/>
    <property type="match status" value="2"/>
</dbReference>
<dbReference type="GO" id="GO:0003924">
    <property type="term" value="F:GTPase activity"/>
    <property type="evidence" value="ECO:0007669"/>
    <property type="project" value="InterPro"/>
</dbReference>
<dbReference type="NCBIfam" id="NF003078">
    <property type="entry name" value="PRK04004.1"/>
    <property type="match status" value="1"/>
</dbReference>
<dbReference type="PANTHER" id="PTHR43381">
    <property type="entry name" value="TRANSLATION INITIATION FACTOR IF-2-RELATED"/>
    <property type="match status" value="1"/>
</dbReference>
<proteinExistence type="inferred from homology"/>
<dbReference type="EMBL" id="JAAZKV010000018">
    <property type="protein sequence ID" value="NMA44569.1"/>
    <property type="molecule type" value="Genomic_DNA"/>
</dbReference>
<dbReference type="PANTHER" id="PTHR43381:SF4">
    <property type="entry name" value="EUKARYOTIC TRANSLATION INITIATION FACTOR 5B"/>
    <property type="match status" value="1"/>
</dbReference>
<gene>
    <name evidence="10" type="primary">infB</name>
    <name evidence="10" type="ORF">GX950_02050</name>
</gene>
<dbReference type="InterPro" id="IPR027417">
    <property type="entry name" value="P-loop_NTPase"/>
</dbReference>
<evidence type="ECO:0000256" key="7">
    <source>
        <dbReference type="NCBIfam" id="TIGR00491"/>
    </source>
</evidence>
<dbReference type="GO" id="GO:0005525">
    <property type="term" value="F:GTP binding"/>
    <property type="evidence" value="ECO:0007669"/>
    <property type="project" value="UniProtKB-KW"/>
</dbReference>
<dbReference type="Proteomes" id="UP000526302">
    <property type="component" value="Unassembled WGS sequence"/>
</dbReference>